<evidence type="ECO:0000256" key="9">
    <source>
        <dbReference type="ARBA" id="ARBA00032024"/>
    </source>
</evidence>
<comment type="catalytic activity">
    <reaction evidence="10 11">
        <text>(R)-pantoate + NADP(+) = 2-dehydropantoate + NADPH + H(+)</text>
        <dbReference type="Rhea" id="RHEA:16233"/>
        <dbReference type="ChEBI" id="CHEBI:11561"/>
        <dbReference type="ChEBI" id="CHEBI:15378"/>
        <dbReference type="ChEBI" id="CHEBI:15980"/>
        <dbReference type="ChEBI" id="CHEBI:57783"/>
        <dbReference type="ChEBI" id="CHEBI:58349"/>
        <dbReference type="EC" id="1.1.1.169"/>
    </reaction>
</comment>
<evidence type="ECO:0000256" key="2">
    <source>
        <dbReference type="ARBA" id="ARBA00004994"/>
    </source>
</evidence>
<evidence type="ECO:0000256" key="3">
    <source>
        <dbReference type="ARBA" id="ARBA00007870"/>
    </source>
</evidence>
<sequence>MDIAIVGAGAMGQLIGARLADAGSEVVLIDVSEHLIHHIESEGLRVRTEKGERSISVRASPAAEAEGPAKLIILLTKSVHTRAAVDSIRHLASPKTYALTLQNGLGNEEPLAELVGRERVLMGVTTYPADQTAPGRVISSEEGRIVLGPLGDAPHARRAAESAAAMLMAAGLRTLTHPRVMIPVWEKLIFNTVLNTVSAATGLTVGAVKEGQSARKLADAVLEEALAVAHGLDVDVDDHGVRAQIERAYEEHGSHKTSMLADLESGRETEVDAIGGAVAAQARRLGIRTPHLDVLCDVVRARMRLI</sequence>
<dbReference type="InterPro" id="IPR008927">
    <property type="entry name" value="6-PGluconate_DH-like_C_sf"/>
</dbReference>
<keyword evidence="6 11" id="KW-0566">Pantothenate biosynthesis</keyword>
<keyword evidence="7 11" id="KW-0521">NADP</keyword>
<protein>
    <recommendedName>
        <fullName evidence="5 11">2-dehydropantoate 2-reductase</fullName>
        <ecNumber evidence="4 11">1.1.1.169</ecNumber>
    </recommendedName>
    <alternativeName>
        <fullName evidence="9 11">Ketopantoate reductase</fullName>
    </alternativeName>
</protein>
<evidence type="ECO:0000256" key="7">
    <source>
        <dbReference type="ARBA" id="ARBA00022857"/>
    </source>
</evidence>
<dbReference type="PANTHER" id="PTHR43765:SF2">
    <property type="entry name" value="2-DEHYDROPANTOATE 2-REDUCTASE"/>
    <property type="match status" value="1"/>
</dbReference>
<organism evidence="14 15">
    <name type="scientific">Nesterenkonia aethiopica</name>
    <dbReference type="NCBI Taxonomy" id="269144"/>
    <lineage>
        <taxon>Bacteria</taxon>
        <taxon>Bacillati</taxon>
        <taxon>Actinomycetota</taxon>
        <taxon>Actinomycetes</taxon>
        <taxon>Micrococcales</taxon>
        <taxon>Micrococcaceae</taxon>
        <taxon>Nesterenkonia</taxon>
    </lineage>
</organism>
<name>A0ABP6LRT9_9MICC</name>
<reference evidence="15" key="1">
    <citation type="journal article" date="2019" name="Int. J. Syst. Evol. Microbiol.">
        <title>The Global Catalogue of Microorganisms (GCM) 10K type strain sequencing project: providing services to taxonomists for standard genome sequencing and annotation.</title>
        <authorList>
            <consortium name="The Broad Institute Genomics Platform"/>
            <consortium name="The Broad Institute Genome Sequencing Center for Infectious Disease"/>
            <person name="Wu L."/>
            <person name="Ma J."/>
        </authorList>
    </citation>
    <scope>NUCLEOTIDE SEQUENCE [LARGE SCALE GENOMIC DNA]</scope>
    <source>
        <strain evidence="15">JCM 14309</strain>
    </source>
</reference>
<keyword evidence="8 11" id="KW-0560">Oxidoreductase</keyword>
<accession>A0ABP6LRT9</accession>
<dbReference type="Pfam" id="PF02558">
    <property type="entry name" value="ApbA"/>
    <property type="match status" value="1"/>
</dbReference>
<dbReference type="SUPFAM" id="SSF48179">
    <property type="entry name" value="6-phosphogluconate dehydrogenase C-terminal domain-like"/>
    <property type="match status" value="1"/>
</dbReference>
<comment type="similarity">
    <text evidence="3 11">Belongs to the ketopantoate reductase family.</text>
</comment>
<dbReference type="InterPro" id="IPR013328">
    <property type="entry name" value="6PGD_dom2"/>
</dbReference>
<evidence type="ECO:0000256" key="6">
    <source>
        <dbReference type="ARBA" id="ARBA00022655"/>
    </source>
</evidence>
<dbReference type="InterPro" id="IPR003710">
    <property type="entry name" value="ApbA"/>
</dbReference>
<dbReference type="InterPro" id="IPR050838">
    <property type="entry name" value="Ketopantoate_reductase"/>
</dbReference>
<evidence type="ECO:0000313" key="15">
    <source>
        <dbReference type="Proteomes" id="UP001500236"/>
    </source>
</evidence>
<evidence type="ECO:0000259" key="13">
    <source>
        <dbReference type="Pfam" id="PF08546"/>
    </source>
</evidence>
<proteinExistence type="inferred from homology"/>
<feature type="domain" description="Ketopantoate reductase C-terminal" evidence="13">
    <location>
        <begin position="184"/>
        <end position="301"/>
    </location>
</feature>
<evidence type="ECO:0000256" key="11">
    <source>
        <dbReference type="RuleBase" id="RU362068"/>
    </source>
</evidence>
<evidence type="ECO:0000259" key="12">
    <source>
        <dbReference type="Pfam" id="PF02558"/>
    </source>
</evidence>
<evidence type="ECO:0000256" key="1">
    <source>
        <dbReference type="ARBA" id="ARBA00002919"/>
    </source>
</evidence>
<evidence type="ECO:0000256" key="8">
    <source>
        <dbReference type="ARBA" id="ARBA00023002"/>
    </source>
</evidence>
<comment type="function">
    <text evidence="1 11">Catalyzes the NADPH-dependent reduction of ketopantoate into pantoic acid.</text>
</comment>
<evidence type="ECO:0000313" key="14">
    <source>
        <dbReference type="EMBL" id="GAA3057862.1"/>
    </source>
</evidence>
<dbReference type="Gene3D" id="3.40.50.720">
    <property type="entry name" value="NAD(P)-binding Rossmann-like Domain"/>
    <property type="match status" value="1"/>
</dbReference>
<comment type="pathway">
    <text evidence="2 11">Cofactor biosynthesis; (R)-pantothenate biosynthesis; (R)-pantoate from 3-methyl-2-oxobutanoate: step 2/2.</text>
</comment>
<dbReference type="RefSeq" id="WP_344684654.1">
    <property type="nucleotide sequence ID" value="NZ_BAAAVT010000005.1"/>
</dbReference>
<evidence type="ECO:0000256" key="5">
    <source>
        <dbReference type="ARBA" id="ARBA00019465"/>
    </source>
</evidence>
<dbReference type="InterPro" id="IPR013752">
    <property type="entry name" value="KPA_reductase"/>
</dbReference>
<dbReference type="InterPro" id="IPR036291">
    <property type="entry name" value="NAD(P)-bd_dom_sf"/>
</dbReference>
<dbReference type="EC" id="1.1.1.169" evidence="4 11"/>
<dbReference type="PANTHER" id="PTHR43765">
    <property type="entry name" value="2-DEHYDROPANTOATE 2-REDUCTASE-RELATED"/>
    <property type="match status" value="1"/>
</dbReference>
<dbReference type="SUPFAM" id="SSF51735">
    <property type="entry name" value="NAD(P)-binding Rossmann-fold domains"/>
    <property type="match status" value="1"/>
</dbReference>
<keyword evidence="15" id="KW-1185">Reference proteome</keyword>
<dbReference type="Pfam" id="PF08546">
    <property type="entry name" value="ApbA_C"/>
    <property type="match status" value="1"/>
</dbReference>
<gene>
    <name evidence="14" type="ORF">GCM10010529_09610</name>
</gene>
<dbReference type="EMBL" id="BAAAVT010000005">
    <property type="protein sequence ID" value="GAA3057862.1"/>
    <property type="molecule type" value="Genomic_DNA"/>
</dbReference>
<dbReference type="Proteomes" id="UP001500236">
    <property type="component" value="Unassembled WGS sequence"/>
</dbReference>
<feature type="domain" description="Ketopantoate reductase N-terminal" evidence="12">
    <location>
        <begin position="3"/>
        <end position="150"/>
    </location>
</feature>
<dbReference type="NCBIfam" id="TIGR00745">
    <property type="entry name" value="apbA_panE"/>
    <property type="match status" value="1"/>
</dbReference>
<dbReference type="InterPro" id="IPR013332">
    <property type="entry name" value="KPR_N"/>
</dbReference>
<evidence type="ECO:0000256" key="4">
    <source>
        <dbReference type="ARBA" id="ARBA00013014"/>
    </source>
</evidence>
<dbReference type="Gene3D" id="1.10.1040.10">
    <property type="entry name" value="N-(1-d-carboxylethyl)-l-norvaline Dehydrogenase, domain 2"/>
    <property type="match status" value="1"/>
</dbReference>
<evidence type="ECO:0000256" key="10">
    <source>
        <dbReference type="ARBA" id="ARBA00048793"/>
    </source>
</evidence>
<comment type="caution">
    <text evidence="14">The sequence shown here is derived from an EMBL/GenBank/DDBJ whole genome shotgun (WGS) entry which is preliminary data.</text>
</comment>